<keyword evidence="10" id="KW-1185">Reference proteome</keyword>
<keyword evidence="5" id="KW-0175">Coiled coil</keyword>
<feature type="domain" description="Multidrug resistance protein MdtA-like barrel-sandwich hybrid" evidence="8">
    <location>
        <begin position="57"/>
        <end position="248"/>
    </location>
</feature>
<comment type="subcellular location">
    <subcellularLocation>
        <location evidence="1">Membrane</location>
        <topology evidence="1">Multi-pass membrane protein</topology>
    </subcellularLocation>
</comment>
<dbReference type="PANTHER" id="PTHR30438">
    <property type="entry name" value="36 KDA ANTIGEN-RELATED"/>
    <property type="match status" value="1"/>
</dbReference>
<feature type="coiled-coil region" evidence="5">
    <location>
        <begin position="121"/>
        <end position="219"/>
    </location>
</feature>
<keyword evidence="4 6" id="KW-0472">Membrane</keyword>
<dbReference type="EMBL" id="BRXU01000069">
    <property type="protein sequence ID" value="GLC62750.1"/>
    <property type="molecule type" value="Genomic_DNA"/>
</dbReference>
<feature type="transmembrane region" description="Helical" evidence="6">
    <location>
        <begin position="629"/>
        <end position="646"/>
    </location>
</feature>
<keyword evidence="2 6" id="KW-0812">Transmembrane</keyword>
<dbReference type="Gene3D" id="1.10.287.470">
    <property type="entry name" value="Helix hairpin bin"/>
    <property type="match status" value="1"/>
</dbReference>
<organism evidence="9 10">
    <name type="scientific">Pleodorina starrii</name>
    <dbReference type="NCBI Taxonomy" id="330485"/>
    <lineage>
        <taxon>Eukaryota</taxon>
        <taxon>Viridiplantae</taxon>
        <taxon>Chlorophyta</taxon>
        <taxon>core chlorophytes</taxon>
        <taxon>Chlorophyceae</taxon>
        <taxon>CS clade</taxon>
        <taxon>Chlamydomonadales</taxon>
        <taxon>Volvocaceae</taxon>
        <taxon>Pleodorina</taxon>
    </lineage>
</organism>
<feature type="domain" description="ABC-2 type transporter transmembrane" evidence="7">
    <location>
        <begin position="354"/>
        <end position="683"/>
    </location>
</feature>
<reference evidence="9 10" key="1">
    <citation type="journal article" date="2023" name="Commun. Biol.">
        <title>Reorganization of the ancestral sex-determining regions during the evolution of trioecy in Pleodorina starrii.</title>
        <authorList>
            <person name="Takahashi K."/>
            <person name="Suzuki S."/>
            <person name="Kawai-Toyooka H."/>
            <person name="Yamamoto K."/>
            <person name="Hamaji T."/>
            <person name="Ootsuki R."/>
            <person name="Yamaguchi H."/>
            <person name="Kawachi M."/>
            <person name="Higashiyama T."/>
            <person name="Nozaki H."/>
        </authorList>
    </citation>
    <scope>NUCLEOTIDE SEQUENCE [LARGE SCALE GENOMIC DNA]</scope>
    <source>
        <strain evidence="9 10">NIES-4479</strain>
    </source>
</reference>
<accession>A0A9W6C3I0</accession>
<dbReference type="InterPro" id="IPR013525">
    <property type="entry name" value="ABC2_TM"/>
</dbReference>
<feature type="transmembrane region" description="Helical" evidence="6">
    <location>
        <begin position="918"/>
        <end position="939"/>
    </location>
</feature>
<evidence type="ECO:0000259" key="8">
    <source>
        <dbReference type="Pfam" id="PF25917"/>
    </source>
</evidence>
<feature type="domain" description="ABC-2 type transporter transmembrane" evidence="7">
    <location>
        <begin position="713"/>
        <end position="1055"/>
    </location>
</feature>
<feature type="transmembrane region" description="Helical" evidence="6">
    <location>
        <begin position="518"/>
        <end position="541"/>
    </location>
</feature>
<feature type="transmembrane region" description="Helical" evidence="6">
    <location>
        <begin position="1042"/>
        <end position="1060"/>
    </location>
</feature>
<evidence type="ECO:0000256" key="1">
    <source>
        <dbReference type="ARBA" id="ARBA00004141"/>
    </source>
</evidence>
<evidence type="ECO:0000256" key="2">
    <source>
        <dbReference type="ARBA" id="ARBA00022692"/>
    </source>
</evidence>
<dbReference type="AlphaFoldDB" id="A0A9W6C3I0"/>
<feature type="transmembrane region" description="Helical" evidence="6">
    <location>
        <begin position="874"/>
        <end position="898"/>
    </location>
</feature>
<dbReference type="Pfam" id="PF25917">
    <property type="entry name" value="BSH_RND"/>
    <property type="match status" value="1"/>
</dbReference>
<feature type="transmembrane region" description="Helical" evidence="6">
    <location>
        <begin position="977"/>
        <end position="997"/>
    </location>
</feature>
<gene>
    <name evidence="9" type="primary">PLESTB003895</name>
    <name evidence="9" type="ORF">PLESTB_001935000</name>
</gene>
<dbReference type="GO" id="GO:0140359">
    <property type="term" value="F:ABC-type transporter activity"/>
    <property type="evidence" value="ECO:0007669"/>
    <property type="project" value="InterPro"/>
</dbReference>
<dbReference type="Gene3D" id="2.40.50.100">
    <property type="match status" value="1"/>
</dbReference>
<dbReference type="Proteomes" id="UP001165080">
    <property type="component" value="Unassembled WGS sequence"/>
</dbReference>
<dbReference type="PANTHER" id="PTHR30438:SF1">
    <property type="entry name" value="36 KDA ANTIGEN"/>
    <property type="match status" value="1"/>
</dbReference>
<dbReference type="Gene3D" id="2.40.30.170">
    <property type="match status" value="1"/>
</dbReference>
<keyword evidence="3 6" id="KW-1133">Transmembrane helix</keyword>
<feature type="transmembrane region" description="Helical" evidence="6">
    <location>
        <begin position="20"/>
        <end position="40"/>
    </location>
</feature>
<name>A0A9W6C3I0_9CHLO</name>
<feature type="transmembrane region" description="Helical" evidence="6">
    <location>
        <begin position="596"/>
        <end position="622"/>
    </location>
</feature>
<evidence type="ECO:0000256" key="4">
    <source>
        <dbReference type="ARBA" id="ARBA00023136"/>
    </source>
</evidence>
<evidence type="ECO:0000313" key="10">
    <source>
        <dbReference type="Proteomes" id="UP001165080"/>
    </source>
</evidence>
<feature type="transmembrane region" description="Helical" evidence="6">
    <location>
        <begin position="945"/>
        <end position="965"/>
    </location>
</feature>
<feature type="transmembrane region" description="Helical" evidence="6">
    <location>
        <begin position="568"/>
        <end position="590"/>
    </location>
</feature>
<dbReference type="InterPro" id="IPR058625">
    <property type="entry name" value="MdtA-like_BSH"/>
</dbReference>
<evidence type="ECO:0000259" key="7">
    <source>
        <dbReference type="Pfam" id="PF12698"/>
    </source>
</evidence>
<feature type="transmembrane region" description="Helical" evidence="6">
    <location>
        <begin position="351"/>
        <end position="372"/>
    </location>
</feature>
<sequence length="1081" mass="115104">MTSISSDLPPLMPARPRSRVLPYVVLLILAALVAGLVWYATRPVAMLVQGEAEAPRVDVSARVPGRVVELGADVGDRVEQGTLLVRLENAQLTTNLGAAQAALVVAQRNQTAIGATRPEIIRAREAELAAAEADLQLAREAATRDRALEQRGVRSQAVIEQSARNLAAAERKVEAAQAQLDMARAGASPEERAVAAAQVDQARAAIGQAQANIDELNVTAPQGGQVTGRMVELGENVGAGAPLFTIVDLDRTWFTFNIRENLLGGLKVGDRLRVQVPALDAQVDATVTLINAQGDFASWRATRATGDFDLRSFEVRAAPATPVPGLRPGIGRMSGLVTAIRREFRLIRRRPALIGLTVVLPLALCVLLAFVFRSGVATNLPVAVVDLDRSSLSRQVVRMLDATPDVEVSARADSLPEARSLILSGRARGALLLPAGFERDALRGARPEAVIFYDNQHMSAGSVVARGARNAVTAASGGLSVSLREAQGAGSLQATAAAQPMLLQTHALFNPALDYVDFLLAALMPAVIQLMAAAATTYAVSLDFGPGRHARVLPRLAGGLLPAMLGKLLPYTFLFMLILGISDIGLYGWLGVPLRGSLLLMGVGAALFIIACQLIGALCFLLTRDFARAISFVGVILAPALGYMGIGFPREAMPPLAQAWSALIPGTWYIQLRIDQSLRATPMDLSGEEDGMKAILRALRAELAAIFGDPQILSVMVVSLAIYALIYPYPYRPELLREVPVAVVDLDNSAGSRQLARDIDASEAVAVVARPPTMAEAERLVHERRAYGILLVPQGFERELLRGRQSPIAIYADASYFLMYQKALTGIAGPARTTGVQVQVARQLATGTSRTEALSGASPIALVEVPLFNPAGGYATYILPAAFVLILQQTMMMGLGLVATRRAPSADPLPWRMLGRAAAWLGLYALLLPMYLVVLPWAYGLPWLGHLPALAMLGVPFVLAVGFLAQAVAAVLRRAEMVQMVLLSLGMPLFFLSGFSWPIESLPPLLRAAAQAIPSTAMIEGYVRSAQMGAGLAELAPLIRQLWLLAFAYAGITLLLRLGASGSRLSAARPQVRSREAGDAL</sequence>
<comment type="caution">
    <text evidence="9">The sequence shown here is derived from an EMBL/GenBank/DDBJ whole genome shotgun (WGS) entry which is preliminary data.</text>
</comment>
<evidence type="ECO:0000313" key="9">
    <source>
        <dbReference type="EMBL" id="GLC62750.1"/>
    </source>
</evidence>
<evidence type="ECO:0000256" key="3">
    <source>
        <dbReference type="ARBA" id="ARBA00022989"/>
    </source>
</evidence>
<dbReference type="Gene3D" id="3.40.1710.10">
    <property type="entry name" value="abc type-2 transporter like domain"/>
    <property type="match status" value="2"/>
</dbReference>
<proteinExistence type="predicted"/>
<evidence type="ECO:0000256" key="5">
    <source>
        <dbReference type="SAM" id="Coils"/>
    </source>
</evidence>
<protein>
    <submittedName>
        <fullName evidence="9">Uncharacterized protein</fullName>
    </submittedName>
</protein>
<evidence type="ECO:0000256" key="6">
    <source>
        <dbReference type="SAM" id="Phobius"/>
    </source>
</evidence>
<dbReference type="GO" id="GO:0016020">
    <property type="term" value="C:membrane"/>
    <property type="evidence" value="ECO:0007669"/>
    <property type="project" value="UniProtKB-SubCell"/>
</dbReference>
<dbReference type="Pfam" id="PF12698">
    <property type="entry name" value="ABC2_membrane_3"/>
    <property type="match status" value="2"/>
</dbReference>
<dbReference type="SUPFAM" id="SSF111369">
    <property type="entry name" value="HlyD-like secretion proteins"/>
    <property type="match status" value="1"/>
</dbReference>